<evidence type="ECO:0000313" key="12">
    <source>
        <dbReference type="EMBL" id="KAI2666868.1"/>
    </source>
</evidence>
<evidence type="ECO:0000256" key="8">
    <source>
        <dbReference type="ARBA" id="ARBA00023242"/>
    </source>
</evidence>
<keyword evidence="13" id="KW-1185">Reference proteome</keyword>
<organism evidence="12 13">
    <name type="scientific">Labeo rohita</name>
    <name type="common">Indian major carp</name>
    <name type="synonym">Cyprinus rohita</name>
    <dbReference type="NCBI Taxonomy" id="84645"/>
    <lineage>
        <taxon>Eukaryota</taxon>
        <taxon>Metazoa</taxon>
        <taxon>Chordata</taxon>
        <taxon>Craniata</taxon>
        <taxon>Vertebrata</taxon>
        <taxon>Euteleostomi</taxon>
        <taxon>Actinopterygii</taxon>
        <taxon>Neopterygii</taxon>
        <taxon>Teleostei</taxon>
        <taxon>Ostariophysi</taxon>
        <taxon>Cypriniformes</taxon>
        <taxon>Cyprinidae</taxon>
        <taxon>Labeoninae</taxon>
        <taxon>Labeonini</taxon>
        <taxon>Labeo</taxon>
    </lineage>
</organism>
<evidence type="ECO:0000256" key="7">
    <source>
        <dbReference type="ARBA" id="ARBA00023125"/>
    </source>
</evidence>
<dbReference type="SMART" id="SM00355">
    <property type="entry name" value="ZnF_C2H2"/>
    <property type="match status" value="5"/>
</dbReference>
<comment type="subcellular location">
    <subcellularLocation>
        <location evidence="1">Nucleus</location>
    </subcellularLocation>
</comment>
<evidence type="ECO:0000256" key="4">
    <source>
        <dbReference type="ARBA" id="ARBA00022737"/>
    </source>
</evidence>
<keyword evidence="6" id="KW-0862">Zinc</keyword>
<feature type="region of interest" description="Disordered" evidence="10">
    <location>
        <begin position="237"/>
        <end position="276"/>
    </location>
</feature>
<dbReference type="Gene3D" id="3.30.160.60">
    <property type="entry name" value="Classic Zinc Finger"/>
    <property type="match status" value="5"/>
</dbReference>
<evidence type="ECO:0000313" key="13">
    <source>
        <dbReference type="Proteomes" id="UP000830375"/>
    </source>
</evidence>
<dbReference type="PROSITE" id="PS50157">
    <property type="entry name" value="ZINC_FINGER_C2H2_2"/>
    <property type="match status" value="4"/>
</dbReference>
<reference evidence="12 13" key="1">
    <citation type="submission" date="2022-01" db="EMBL/GenBank/DDBJ databases">
        <title>A high-quality chromosome-level genome assembly of rohu carp, Labeo rohita.</title>
        <authorList>
            <person name="Arick M.A. II"/>
            <person name="Hsu C.-Y."/>
            <person name="Magbanua Z."/>
            <person name="Pechanova O."/>
            <person name="Grover C."/>
            <person name="Miller E."/>
            <person name="Thrash A."/>
            <person name="Ezzel L."/>
            <person name="Alam S."/>
            <person name="Benzie J."/>
            <person name="Hamilton M."/>
            <person name="Karsi A."/>
            <person name="Lawrence M.L."/>
            <person name="Peterson D.G."/>
        </authorList>
    </citation>
    <scope>NUCLEOTIDE SEQUENCE [LARGE SCALE GENOMIC DNA]</scope>
    <source>
        <strain evidence="13">BAU-BD-2019</strain>
        <tissue evidence="12">Blood</tissue>
    </source>
</reference>
<dbReference type="Pfam" id="PF00096">
    <property type="entry name" value="zf-C2H2"/>
    <property type="match status" value="3"/>
</dbReference>
<dbReference type="PROSITE" id="PS00028">
    <property type="entry name" value="ZINC_FINGER_C2H2_1"/>
    <property type="match status" value="3"/>
</dbReference>
<feature type="compositionally biased region" description="Polar residues" evidence="10">
    <location>
        <begin position="260"/>
        <end position="276"/>
    </location>
</feature>
<evidence type="ECO:0000256" key="9">
    <source>
        <dbReference type="PROSITE-ProRule" id="PRU00042"/>
    </source>
</evidence>
<feature type="domain" description="C2H2-type" evidence="11">
    <location>
        <begin position="391"/>
        <end position="423"/>
    </location>
</feature>
<feature type="domain" description="C2H2-type" evidence="11">
    <location>
        <begin position="482"/>
        <end position="506"/>
    </location>
</feature>
<keyword evidence="8" id="KW-0539">Nucleus</keyword>
<evidence type="ECO:0000259" key="11">
    <source>
        <dbReference type="PROSITE" id="PS50157"/>
    </source>
</evidence>
<dbReference type="Pfam" id="PF23561">
    <property type="entry name" value="zf-C2H2_15"/>
    <property type="match status" value="1"/>
</dbReference>
<name>A0ABQ8MYD4_LABRO</name>
<keyword evidence="7" id="KW-0238">DNA-binding</keyword>
<gene>
    <name evidence="12" type="ORF">H4Q32_027425</name>
</gene>
<comment type="caution">
    <text evidence="12">The sequence shown here is derived from an EMBL/GenBank/DDBJ whole genome shotgun (WGS) entry which is preliminary data.</text>
</comment>
<proteinExistence type="inferred from homology"/>
<evidence type="ECO:0000256" key="3">
    <source>
        <dbReference type="ARBA" id="ARBA00022723"/>
    </source>
</evidence>
<accession>A0ABQ8MYD4</accession>
<evidence type="ECO:0000256" key="5">
    <source>
        <dbReference type="ARBA" id="ARBA00022771"/>
    </source>
</evidence>
<protein>
    <submittedName>
        <fullName evidence="12">Zinc finger protein GLIS2</fullName>
    </submittedName>
</protein>
<dbReference type="SUPFAM" id="SSF57667">
    <property type="entry name" value="beta-beta-alpha zinc fingers"/>
    <property type="match status" value="3"/>
</dbReference>
<dbReference type="PANTHER" id="PTHR45718:SF8">
    <property type="entry name" value="GLIS FAMILY ZINC FINGER 2"/>
    <property type="match status" value="1"/>
</dbReference>
<keyword evidence="4" id="KW-0677">Repeat</keyword>
<evidence type="ECO:0000256" key="10">
    <source>
        <dbReference type="SAM" id="MobiDB-lite"/>
    </source>
</evidence>
<dbReference type="InterPro" id="IPR013087">
    <property type="entry name" value="Znf_C2H2_type"/>
</dbReference>
<feature type="domain" description="C2H2-type" evidence="11">
    <location>
        <begin position="452"/>
        <end position="481"/>
    </location>
</feature>
<keyword evidence="3" id="KW-0479">Metal-binding</keyword>
<keyword evidence="5 9" id="KW-0863">Zinc-finger</keyword>
<comment type="similarity">
    <text evidence="2">Belongs to the GLI C2H2-type zinc-finger protein family.</text>
</comment>
<dbReference type="InterPro" id="IPR036236">
    <property type="entry name" value="Znf_C2H2_sf"/>
</dbReference>
<dbReference type="EMBL" id="JACTAM010000003">
    <property type="protein sequence ID" value="KAI2666868.1"/>
    <property type="molecule type" value="Genomic_DNA"/>
</dbReference>
<evidence type="ECO:0000256" key="1">
    <source>
        <dbReference type="ARBA" id="ARBA00004123"/>
    </source>
</evidence>
<dbReference type="PANTHER" id="PTHR45718">
    <property type="entry name" value="TRANSCRIPTIONAL ACTIVATOR CUBITUS INTERRUPTUS"/>
    <property type="match status" value="1"/>
</dbReference>
<dbReference type="Proteomes" id="UP000830375">
    <property type="component" value="Unassembled WGS sequence"/>
</dbReference>
<evidence type="ECO:0000256" key="6">
    <source>
        <dbReference type="ARBA" id="ARBA00022833"/>
    </source>
</evidence>
<evidence type="ECO:0000256" key="2">
    <source>
        <dbReference type="ARBA" id="ARBA00010831"/>
    </source>
</evidence>
<dbReference type="InterPro" id="IPR043359">
    <property type="entry name" value="GLI-like"/>
</dbReference>
<dbReference type="InterPro" id="IPR056436">
    <property type="entry name" value="Znf-C2H2_ZIC1-5/GLI1-3-like"/>
</dbReference>
<feature type="domain" description="C2H2-type" evidence="11">
    <location>
        <begin position="424"/>
        <end position="451"/>
    </location>
</feature>
<sequence>MTVLRYKSVSCQKAHNPDLLHTSEPFIFYLSVQKPQHLNPLPESSPQTGWIVPFLPSNSIKEQKLECLRTFREDADHFRTRLRHCGGPRTQICLIMQLCVRLSAEAIERRWKHASALICHAERDVKLWFEVELCERCISHAVGRNVEAAMGVIVRTKDNGQKGEKLACKIAGSGPHAVMLSLDEPLDLKVPRGRISGRDRGARSPPTLTPFPIHAKGAGQLRMADDGTAVIVPASPASPHTGVLQDKSETPTPPAVDLSMSPSSRNTACSPDLSNGNGSTHIFPGSMEADGWDAGLNQIYSEDSAHIRYVEGGATSQAFQFFVPIGGGGGLHLPSSMFIRQPKDTRASPDLSADEQLACRWRKCHLFFDSLQDLVDHVNDFHVKPEKDSGYCCHWEGCARKGRGFNARYKMLIHIRTHTNEKPHRCPTCNKSFSRLENLKIHNRSHTGEKPYICPYEGCNKRYSNSSDRFKHTRTHYVDKPYYCKMVGCLKRYTDPSSLRKHIKAHGHFVAQEQGGPGGVGSLMKPGQIAGAGKESELTYVSGAHIIIPGAAAALLGGHGLPGLGGSLPLSPLSPRPLDLSTLGCPSSPPAGLGGTSILSFGGSPLGLAKSPLLSPTFSSSTLGLPMVPILGSERRDHSKGKARGEEGEDEIHGGVLNLSTGASHDPLSWVVIPSGPVVLKPAVVN</sequence>